<dbReference type="GeneID" id="28815572"/>
<name>A0A194WY14_MOLSC</name>
<keyword evidence="3 7" id="KW-0813">Transport</keyword>
<dbReference type="AlphaFoldDB" id="A0A194WY14"/>
<dbReference type="InterPro" id="IPR005828">
    <property type="entry name" value="MFS_sugar_transport-like"/>
</dbReference>
<evidence type="ECO:0000256" key="7">
    <source>
        <dbReference type="RuleBase" id="RU003346"/>
    </source>
</evidence>
<dbReference type="Gene3D" id="1.20.1250.20">
    <property type="entry name" value="MFS general substrate transporter like domains"/>
    <property type="match status" value="1"/>
</dbReference>
<organism evidence="10 11">
    <name type="scientific">Mollisia scopiformis</name>
    <name type="common">Conifer needle endophyte fungus</name>
    <name type="synonym">Phialocephala scopiformis</name>
    <dbReference type="NCBI Taxonomy" id="149040"/>
    <lineage>
        <taxon>Eukaryota</taxon>
        <taxon>Fungi</taxon>
        <taxon>Dikarya</taxon>
        <taxon>Ascomycota</taxon>
        <taxon>Pezizomycotina</taxon>
        <taxon>Leotiomycetes</taxon>
        <taxon>Helotiales</taxon>
        <taxon>Mollisiaceae</taxon>
        <taxon>Mollisia</taxon>
    </lineage>
</organism>
<accession>A0A194WY14</accession>
<dbReference type="SUPFAM" id="SSF103473">
    <property type="entry name" value="MFS general substrate transporter"/>
    <property type="match status" value="1"/>
</dbReference>
<feature type="transmembrane region" description="Helical" evidence="8">
    <location>
        <begin position="197"/>
        <end position="217"/>
    </location>
</feature>
<dbReference type="FunFam" id="1.20.1250.20:FF:000217">
    <property type="entry name" value="MFS lactose permease, putative"/>
    <property type="match status" value="1"/>
</dbReference>
<reference evidence="10 11" key="1">
    <citation type="submission" date="2015-10" db="EMBL/GenBank/DDBJ databases">
        <title>Full genome of DAOMC 229536 Phialocephala scopiformis, a fungal endophyte of spruce producing the potent anti-insectan compound rugulosin.</title>
        <authorList>
            <consortium name="DOE Joint Genome Institute"/>
            <person name="Walker A.K."/>
            <person name="Frasz S.L."/>
            <person name="Seifert K.A."/>
            <person name="Miller J.D."/>
            <person name="Mondo S.J."/>
            <person name="Labutti K."/>
            <person name="Lipzen A."/>
            <person name="Dockter R."/>
            <person name="Kennedy M."/>
            <person name="Grigoriev I.V."/>
            <person name="Spatafora J.W."/>
        </authorList>
    </citation>
    <scope>NUCLEOTIDE SEQUENCE [LARGE SCALE GENOMIC DNA]</scope>
    <source>
        <strain evidence="10 11">CBS 120377</strain>
    </source>
</reference>
<gene>
    <name evidence="10" type="ORF">LY89DRAFT_208590</name>
</gene>
<dbReference type="GO" id="GO:0005351">
    <property type="term" value="F:carbohydrate:proton symporter activity"/>
    <property type="evidence" value="ECO:0007669"/>
    <property type="project" value="TreeGrafter"/>
</dbReference>
<comment type="subcellular location">
    <subcellularLocation>
        <location evidence="1">Membrane</location>
        <topology evidence="1">Multi-pass membrane protein</topology>
    </subcellularLocation>
</comment>
<dbReference type="OrthoDB" id="6133115at2759"/>
<evidence type="ECO:0000256" key="6">
    <source>
        <dbReference type="ARBA" id="ARBA00023136"/>
    </source>
</evidence>
<evidence type="ECO:0000313" key="11">
    <source>
        <dbReference type="Proteomes" id="UP000070700"/>
    </source>
</evidence>
<dbReference type="InterPro" id="IPR020846">
    <property type="entry name" value="MFS_dom"/>
</dbReference>
<feature type="transmembrane region" description="Helical" evidence="8">
    <location>
        <begin position="417"/>
        <end position="439"/>
    </location>
</feature>
<evidence type="ECO:0000256" key="1">
    <source>
        <dbReference type="ARBA" id="ARBA00004141"/>
    </source>
</evidence>
<dbReference type="InParanoid" id="A0A194WY14"/>
<protein>
    <recommendedName>
        <fullName evidence="9">Major facilitator superfamily (MFS) profile domain-containing protein</fullName>
    </recommendedName>
</protein>
<keyword evidence="11" id="KW-1185">Reference proteome</keyword>
<feature type="transmembrane region" description="Helical" evidence="8">
    <location>
        <begin position="259"/>
        <end position="280"/>
    </location>
</feature>
<evidence type="ECO:0000256" key="3">
    <source>
        <dbReference type="ARBA" id="ARBA00022448"/>
    </source>
</evidence>
<evidence type="ECO:0000256" key="2">
    <source>
        <dbReference type="ARBA" id="ARBA00010992"/>
    </source>
</evidence>
<dbReference type="PRINTS" id="PR00171">
    <property type="entry name" value="SUGRTRNSPORT"/>
</dbReference>
<dbReference type="InterPro" id="IPR036259">
    <property type="entry name" value="MFS_trans_sf"/>
</dbReference>
<dbReference type="InterPro" id="IPR003663">
    <property type="entry name" value="Sugar/inositol_transpt"/>
</dbReference>
<keyword evidence="4 8" id="KW-0812">Transmembrane</keyword>
<feature type="transmembrane region" description="Helical" evidence="8">
    <location>
        <begin position="166"/>
        <end position="185"/>
    </location>
</feature>
<feature type="transmembrane region" description="Helical" evidence="8">
    <location>
        <begin position="500"/>
        <end position="521"/>
    </location>
</feature>
<evidence type="ECO:0000256" key="5">
    <source>
        <dbReference type="ARBA" id="ARBA00022989"/>
    </source>
</evidence>
<dbReference type="PROSITE" id="PS50850">
    <property type="entry name" value="MFS"/>
    <property type="match status" value="1"/>
</dbReference>
<dbReference type="PANTHER" id="PTHR48022">
    <property type="entry name" value="PLASTIDIC GLUCOSE TRANSPORTER 4"/>
    <property type="match status" value="1"/>
</dbReference>
<proteinExistence type="inferred from homology"/>
<dbReference type="InterPro" id="IPR005829">
    <property type="entry name" value="Sugar_transporter_CS"/>
</dbReference>
<evidence type="ECO:0000256" key="8">
    <source>
        <dbReference type="SAM" id="Phobius"/>
    </source>
</evidence>
<dbReference type="InterPro" id="IPR050360">
    <property type="entry name" value="MFS_Sugar_Transporters"/>
</dbReference>
<dbReference type="PANTHER" id="PTHR48022:SF13">
    <property type="entry name" value="MAJOR FACILITATOR SUPERFAMILY (MFS) PROFILE DOMAIN-CONTAINING PROTEIN"/>
    <property type="match status" value="1"/>
</dbReference>
<dbReference type="EMBL" id="KQ947424">
    <property type="protein sequence ID" value="KUJ12492.1"/>
    <property type="molecule type" value="Genomic_DNA"/>
</dbReference>
<keyword evidence="5 8" id="KW-1133">Transmembrane helix</keyword>
<dbReference type="Pfam" id="PF00083">
    <property type="entry name" value="Sugar_tr"/>
    <property type="match status" value="1"/>
</dbReference>
<evidence type="ECO:0000259" key="9">
    <source>
        <dbReference type="PROSITE" id="PS50850"/>
    </source>
</evidence>
<dbReference type="RefSeq" id="XP_018066847.1">
    <property type="nucleotide sequence ID" value="XM_018205846.1"/>
</dbReference>
<feature type="transmembrane region" description="Helical" evidence="8">
    <location>
        <begin position="459"/>
        <end position="479"/>
    </location>
</feature>
<dbReference type="GO" id="GO:0016020">
    <property type="term" value="C:membrane"/>
    <property type="evidence" value="ECO:0007669"/>
    <property type="project" value="UniProtKB-SubCell"/>
</dbReference>
<sequence>MGLPPSGPIDLEKISVNWQVQPWLEGHFAFFASPVMNFDKYENDHYMVENIGPHSLDLQKHAEVEVKIIRGNEAFNEAMIREPPRPWTWRTMQLYAACFIGFFCATMNGYDGSLINNLLANKAFLKYYHGENAGIWAGLVTSMYQIGGVVSLPFIGPAADTYGRRFGMWIGCVCIIVGIVIQGVASQAEGVKQFMGGRFLLGFGVNIASAAGPMYVVEVSHPAYRGIVTAIFNTFWFTGSIVASGVARGGADLPGNVSWRLIVWIQMLFASIIFGAAYFLPESPRWLYVNGKQQQSKDMLTKFHGEGNPDSEWVKLQLNEYEELLEMDGADKRWWDYRALFKNKSTCYRLFCNVAVVVFGQWAGNAVLSYFMSKVLDTIGIAGEIGQANVILINNCQQFAWALLGANLVDRIGRRPLLLFSNAGCCVVWLAMTVSAAAYQKSIPEPTADNPKPIGTDNVAGTVCLVFIFIFGAVYSIGFTPLQALYPVEVLSFEMRAKGMGFAGFATAAAQMLNQFAWPVAMDKIGWHTYIIFTIWCGVQTAVIFFFIPETKNRTLEELDEIFGSSHPVKASIAKKRLGFDAYGEVVNIQEI</sequence>
<keyword evidence="6 8" id="KW-0472">Membrane</keyword>
<dbReference type="PROSITE" id="PS00216">
    <property type="entry name" value="SUGAR_TRANSPORT_1"/>
    <property type="match status" value="1"/>
</dbReference>
<dbReference type="KEGG" id="psco:LY89DRAFT_208590"/>
<feature type="transmembrane region" description="Helical" evidence="8">
    <location>
        <begin position="224"/>
        <end position="247"/>
    </location>
</feature>
<evidence type="ECO:0000256" key="4">
    <source>
        <dbReference type="ARBA" id="ARBA00022692"/>
    </source>
</evidence>
<evidence type="ECO:0000313" key="10">
    <source>
        <dbReference type="EMBL" id="KUJ12492.1"/>
    </source>
</evidence>
<feature type="domain" description="Major facilitator superfamily (MFS) profile" evidence="9">
    <location>
        <begin position="97"/>
        <end position="552"/>
    </location>
</feature>
<dbReference type="NCBIfam" id="TIGR00879">
    <property type="entry name" value="SP"/>
    <property type="match status" value="1"/>
</dbReference>
<dbReference type="Proteomes" id="UP000070700">
    <property type="component" value="Unassembled WGS sequence"/>
</dbReference>
<feature type="transmembrane region" description="Helical" evidence="8">
    <location>
        <begin position="94"/>
        <end position="115"/>
    </location>
</feature>
<comment type="similarity">
    <text evidence="2 7">Belongs to the major facilitator superfamily. Sugar transporter (TC 2.A.1.1) family.</text>
</comment>
<feature type="transmembrane region" description="Helical" evidence="8">
    <location>
        <begin position="527"/>
        <end position="548"/>
    </location>
</feature>
<feature type="transmembrane region" description="Helical" evidence="8">
    <location>
        <begin position="135"/>
        <end position="154"/>
    </location>
</feature>